<evidence type="ECO:0000313" key="1">
    <source>
        <dbReference type="EMBL" id="SDP60297.1"/>
    </source>
</evidence>
<organism evidence="2 3">
    <name type="scientific">Actinopolyspora xinjiangensis</name>
    <dbReference type="NCBI Taxonomy" id="405564"/>
    <lineage>
        <taxon>Bacteria</taxon>
        <taxon>Bacillati</taxon>
        <taxon>Actinomycetota</taxon>
        <taxon>Actinomycetes</taxon>
        <taxon>Actinopolysporales</taxon>
        <taxon>Actinopolysporaceae</taxon>
        <taxon>Actinopolyspora</taxon>
    </lineage>
</organism>
<reference evidence="2" key="1">
    <citation type="submission" date="2016-10" db="EMBL/GenBank/DDBJ databases">
        <authorList>
            <person name="de Groot N.N."/>
        </authorList>
    </citation>
    <scope>NUCLEOTIDE SEQUENCE [LARGE SCALE GENOMIC DNA]</scope>
    <source>
        <strain evidence="2">DSM 46732</strain>
    </source>
</reference>
<protein>
    <submittedName>
        <fullName evidence="2">Uncharacterized protein</fullName>
    </submittedName>
</protein>
<sequence length="63" mass="7418">MKVYAGFDPVTQRRHYLTEVVAAGRDTEAEAERVRTRLLNQVDERRNPRTNATVEQLLDRYLE</sequence>
<dbReference type="EMBL" id="FNJR01000006">
    <property type="protein sequence ID" value="SDP60297.1"/>
    <property type="molecule type" value="Genomic_DNA"/>
</dbReference>
<dbReference type="AlphaFoldDB" id="A0A1H0X0W1"/>
<keyword evidence="3" id="KW-1185">Reference proteome</keyword>
<feature type="non-terminal residue" evidence="2">
    <location>
        <position position="63"/>
    </location>
</feature>
<evidence type="ECO:0000313" key="2">
    <source>
        <dbReference type="EMBL" id="SDP96593.1"/>
    </source>
</evidence>
<dbReference type="EMBL" id="FNJR01000021">
    <property type="protein sequence ID" value="SDP96593.1"/>
    <property type="molecule type" value="Genomic_DNA"/>
</dbReference>
<reference evidence="3" key="2">
    <citation type="submission" date="2016-10" db="EMBL/GenBank/DDBJ databases">
        <authorList>
            <person name="Varghese N."/>
            <person name="Submissions S."/>
        </authorList>
    </citation>
    <scope>NUCLEOTIDE SEQUENCE [LARGE SCALE GENOMIC DNA]</scope>
    <source>
        <strain evidence="3">DSM 46732</strain>
    </source>
</reference>
<proteinExistence type="predicted"/>
<name>A0A1H0X0W1_9ACTN</name>
<dbReference type="Proteomes" id="UP000199497">
    <property type="component" value="Unassembled WGS sequence"/>
</dbReference>
<gene>
    <name evidence="1" type="ORF">SAMN04487905_1061</name>
    <name evidence="2" type="ORF">SAMN04487905_1211</name>
</gene>
<accession>A0A1H0X0W1</accession>
<evidence type="ECO:0000313" key="3">
    <source>
        <dbReference type="Proteomes" id="UP000199497"/>
    </source>
</evidence>